<dbReference type="Pfam" id="PF08281">
    <property type="entry name" value="Sigma70_r4_2"/>
    <property type="match status" value="1"/>
</dbReference>
<dbReference type="EMBL" id="CP048029">
    <property type="protein sequence ID" value="QIK37139.1"/>
    <property type="molecule type" value="Genomic_DNA"/>
</dbReference>
<protein>
    <submittedName>
        <fullName evidence="7">Sigma-70 family RNA polymerase sigma factor</fullName>
    </submittedName>
</protein>
<dbReference type="AlphaFoldDB" id="A0A6G7VAP5"/>
<evidence type="ECO:0000256" key="2">
    <source>
        <dbReference type="ARBA" id="ARBA00023015"/>
    </source>
</evidence>
<organism evidence="7 8">
    <name type="scientific">Caldichromatium japonicum</name>
    <dbReference type="NCBI Taxonomy" id="2699430"/>
    <lineage>
        <taxon>Bacteria</taxon>
        <taxon>Pseudomonadati</taxon>
        <taxon>Pseudomonadota</taxon>
        <taxon>Gammaproteobacteria</taxon>
        <taxon>Chromatiales</taxon>
        <taxon>Chromatiaceae</taxon>
        <taxon>Caldichromatium</taxon>
    </lineage>
</organism>
<dbReference type="InterPro" id="IPR014284">
    <property type="entry name" value="RNA_pol_sigma-70_dom"/>
</dbReference>
<evidence type="ECO:0000313" key="8">
    <source>
        <dbReference type="Proteomes" id="UP000502699"/>
    </source>
</evidence>
<dbReference type="InterPro" id="IPR013325">
    <property type="entry name" value="RNA_pol_sigma_r2"/>
</dbReference>
<proteinExistence type="inferred from homology"/>
<name>A0A6G7VAP5_9GAMM</name>
<gene>
    <name evidence="7" type="ORF">GWK36_03060</name>
</gene>
<reference evidence="8" key="1">
    <citation type="submission" date="2020-01" db="EMBL/GenBank/DDBJ databases">
        <title>Caldichromatium gen. nov., sp. nov., a thermophilic purple sulfur bacterium member of the family Chromatiaceae isolated from Nakabusa hot spring, Japan.</title>
        <authorList>
            <person name="Saini M.K."/>
            <person name="Hanada S."/>
            <person name="Tank M."/>
        </authorList>
    </citation>
    <scope>NUCLEOTIDE SEQUENCE [LARGE SCALE GENOMIC DNA]</scope>
    <source>
        <strain evidence="8">No.7</strain>
    </source>
</reference>
<evidence type="ECO:0000313" key="7">
    <source>
        <dbReference type="EMBL" id="QIK37139.1"/>
    </source>
</evidence>
<evidence type="ECO:0000256" key="4">
    <source>
        <dbReference type="ARBA" id="ARBA00023163"/>
    </source>
</evidence>
<dbReference type="GO" id="GO:0003677">
    <property type="term" value="F:DNA binding"/>
    <property type="evidence" value="ECO:0007669"/>
    <property type="project" value="InterPro"/>
</dbReference>
<keyword evidence="3" id="KW-0731">Sigma factor</keyword>
<dbReference type="GO" id="GO:0016987">
    <property type="term" value="F:sigma factor activity"/>
    <property type="evidence" value="ECO:0007669"/>
    <property type="project" value="UniProtKB-KW"/>
</dbReference>
<dbReference type="InterPro" id="IPR013324">
    <property type="entry name" value="RNA_pol_sigma_r3/r4-like"/>
</dbReference>
<evidence type="ECO:0000259" key="5">
    <source>
        <dbReference type="Pfam" id="PF04542"/>
    </source>
</evidence>
<dbReference type="InterPro" id="IPR039425">
    <property type="entry name" value="RNA_pol_sigma-70-like"/>
</dbReference>
<dbReference type="KEGG" id="cjap:GWK36_03060"/>
<dbReference type="SUPFAM" id="SSF88659">
    <property type="entry name" value="Sigma3 and sigma4 domains of RNA polymerase sigma factors"/>
    <property type="match status" value="1"/>
</dbReference>
<dbReference type="Proteomes" id="UP000502699">
    <property type="component" value="Chromosome"/>
</dbReference>
<feature type="domain" description="RNA polymerase sigma-70 region 2" evidence="5">
    <location>
        <begin position="14"/>
        <end position="77"/>
    </location>
</feature>
<accession>A0A6G7VAP5</accession>
<evidence type="ECO:0000256" key="1">
    <source>
        <dbReference type="ARBA" id="ARBA00010641"/>
    </source>
</evidence>
<dbReference type="GO" id="GO:0006352">
    <property type="term" value="P:DNA-templated transcription initiation"/>
    <property type="evidence" value="ECO:0007669"/>
    <property type="project" value="InterPro"/>
</dbReference>
<dbReference type="PANTHER" id="PTHR43133">
    <property type="entry name" value="RNA POLYMERASE ECF-TYPE SIGMA FACTO"/>
    <property type="match status" value="1"/>
</dbReference>
<dbReference type="InterPro" id="IPR007627">
    <property type="entry name" value="RNA_pol_sigma70_r2"/>
</dbReference>
<dbReference type="SUPFAM" id="SSF88946">
    <property type="entry name" value="Sigma2 domain of RNA polymerase sigma factors"/>
    <property type="match status" value="1"/>
</dbReference>
<evidence type="ECO:0000256" key="3">
    <source>
        <dbReference type="ARBA" id="ARBA00023082"/>
    </source>
</evidence>
<keyword evidence="8" id="KW-1185">Reference proteome</keyword>
<dbReference type="Pfam" id="PF04542">
    <property type="entry name" value="Sigma70_r2"/>
    <property type="match status" value="1"/>
</dbReference>
<dbReference type="Gene3D" id="1.10.10.10">
    <property type="entry name" value="Winged helix-like DNA-binding domain superfamily/Winged helix DNA-binding domain"/>
    <property type="match status" value="1"/>
</dbReference>
<keyword evidence="4" id="KW-0804">Transcription</keyword>
<feature type="domain" description="RNA polymerase sigma factor 70 region 4 type 2" evidence="6">
    <location>
        <begin position="102"/>
        <end position="154"/>
    </location>
</feature>
<dbReference type="NCBIfam" id="TIGR02937">
    <property type="entry name" value="sigma70-ECF"/>
    <property type="match status" value="1"/>
</dbReference>
<dbReference type="PANTHER" id="PTHR43133:SF62">
    <property type="entry name" value="RNA POLYMERASE SIGMA FACTOR SIGZ"/>
    <property type="match status" value="1"/>
</dbReference>
<comment type="similarity">
    <text evidence="1">Belongs to the sigma-70 factor family. ECF subfamily.</text>
</comment>
<dbReference type="InterPro" id="IPR036388">
    <property type="entry name" value="WH-like_DNA-bd_sf"/>
</dbReference>
<sequence>MHGTPPCLLRAWSNHAPELKRYLDHRLGDSDEAADLLQDAFIKALRQGRGFCAVRNPRAWLFQVARNTLTDRLRTQRELLPLSEDLPAPSDTSPSPLDRLAECLPRVLADLSEADRLALTLCDIEGRPQQALADRLGLSLPGAKSRLQRARTRLQRRLVEACQVRFDEQGRVCCFTPRTTE</sequence>
<evidence type="ECO:0000259" key="6">
    <source>
        <dbReference type="Pfam" id="PF08281"/>
    </source>
</evidence>
<dbReference type="InterPro" id="IPR013249">
    <property type="entry name" value="RNA_pol_sigma70_r4_t2"/>
</dbReference>
<dbReference type="Gene3D" id="1.10.1740.10">
    <property type="match status" value="1"/>
</dbReference>
<dbReference type="RefSeq" id="WP_166269912.1">
    <property type="nucleotide sequence ID" value="NZ_CP048029.1"/>
</dbReference>
<keyword evidence="2" id="KW-0805">Transcription regulation</keyword>